<keyword evidence="5" id="KW-0539">Nucleus</keyword>
<dbReference type="PANTHER" id="PTHR13340:SF2">
    <property type="entry name" value="GATA ZINC FINGER DOMAIN-CONTAINING PROTEIN 1"/>
    <property type="match status" value="1"/>
</dbReference>
<evidence type="ECO:0000256" key="1">
    <source>
        <dbReference type="ARBA" id="ARBA00004123"/>
    </source>
</evidence>
<dbReference type="InterPro" id="IPR039050">
    <property type="entry name" value="GATAD1"/>
</dbReference>
<protein>
    <submittedName>
        <fullName evidence="7">Putative gata zinc finger domain-containing protein 1</fullName>
    </submittedName>
</protein>
<keyword evidence="2" id="KW-0479">Metal-binding</keyword>
<dbReference type="EMBL" id="GIIL01003705">
    <property type="protein sequence ID" value="NOV47431.1"/>
    <property type="molecule type" value="Transcribed_RNA"/>
</dbReference>
<evidence type="ECO:0000256" key="5">
    <source>
        <dbReference type="ARBA" id="ARBA00023242"/>
    </source>
</evidence>
<reference evidence="7" key="1">
    <citation type="submission" date="2020-03" db="EMBL/GenBank/DDBJ databases">
        <title>Transcriptomic Profiling of the Digestive Tract of the Rat Flea, Xenopsylla cheopis, Following Blood Feeding and Infection with Yersinia pestis.</title>
        <authorList>
            <person name="Bland D.M."/>
            <person name="Martens C.A."/>
            <person name="Virtaneva K."/>
            <person name="Kanakabandi K."/>
            <person name="Long D."/>
            <person name="Rosenke R."/>
            <person name="Saturday G.A."/>
            <person name="Hoyt F.H."/>
            <person name="Bruno D.P."/>
            <person name="Ribeiro J.M.C."/>
            <person name="Hinnebusch J."/>
        </authorList>
    </citation>
    <scope>NUCLEOTIDE SEQUENCE</scope>
</reference>
<name>A0A6M2DQG6_XENCH</name>
<evidence type="ECO:0000256" key="3">
    <source>
        <dbReference type="ARBA" id="ARBA00022771"/>
    </source>
</evidence>
<dbReference type="GO" id="GO:0005634">
    <property type="term" value="C:nucleus"/>
    <property type="evidence" value="ECO:0007669"/>
    <property type="project" value="UniProtKB-SubCell"/>
</dbReference>
<dbReference type="GO" id="GO:0008270">
    <property type="term" value="F:zinc ion binding"/>
    <property type="evidence" value="ECO:0007669"/>
    <property type="project" value="UniProtKB-KW"/>
</dbReference>
<feature type="region of interest" description="Disordered" evidence="6">
    <location>
        <begin position="43"/>
        <end position="96"/>
    </location>
</feature>
<sequence>MPFGVKINCSQCQKSESLFWHNSDAGKLCNDCYELTLNKEETLATEENDPNSKSNTEVEGNVRNARRTTRAVRTRNKLNNAPPKQGKGRRTLFKGKPTKAPSAVATVVTSDYVYYKGSYLQVGDIVRLQDIDGGYYYAQIRGLLTDQYCEKSAVITWLLPTQASPPPEDGFDPATYILGPEEDLPRKLECMEFVSHAPSDYYKASGPYPGVDTGKADHYQNKNFIWTSIGNSRTTDTLESQ</sequence>
<accession>A0A6M2DQG6</accession>
<evidence type="ECO:0000313" key="7">
    <source>
        <dbReference type="EMBL" id="NOV47431.1"/>
    </source>
</evidence>
<proteinExistence type="predicted"/>
<dbReference type="PANTHER" id="PTHR13340">
    <property type="entry name" value="GATA ZINC FINGER DOMAIN-CONTAINING"/>
    <property type="match status" value="1"/>
</dbReference>
<keyword evidence="4" id="KW-0862">Zinc</keyword>
<evidence type="ECO:0000256" key="4">
    <source>
        <dbReference type="ARBA" id="ARBA00022833"/>
    </source>
</evidence>
<feature type="compositionally biased region" description="Basic residues" evidence="6">
    <location>
        <begin position="86"/>
        <end position="96"/>
    </location>
</feature>
<organism evidence="7">
    <name type="scientific">Xenopsylla cheopis</name>
    <name type="common">Oriental rat flea</name>
    <name type="synonym">Pulex cheopis</name>
    <dbReference type="NCBI Taxonomy" id="163159"/>
    <lineage>
        <taxon>Eukaryota</taxon>
        <taxon>Metazoa</taxon>
        <taxon>Ecdysozoa</taxon>
        <taxon>Arthropoda</taxon>
        <taxon>Hexapoda</taxon>
        <taxon>Insecta</taxon>
        <taxon>Pterygota</taxon>
        <taxon>Neoptera</taxon>
        <taxon>Endopterygota</taxon>
        <taxon>Siphonaptera</taxon>
        <taxon>Pulicidae</taxon>
        <taxon>Xenopsyllinae</taxon>
        <taxon>Xenopsylla</taxon>
    </lineage>
</organism>
<comment type="subcellular location">
    <subcellularLocation>
        <location evidence="1">Nucleus</location>
    </subcellularLocation>
</comment>
<feature type="compositionally biased region" description="Basic residues" evidence="6">
    <location>
        <begin position="64"/>
        <end position="76"/>
    </location>
</feature>
<dbReference type="AlphaFoldDB" id="A0A6M2DQG6"/>
<keyword evidence="3" id="KW-0863">Zinc-finger</keyword>
<evidence type="ECO:0000256" key="6">
    <source>
        <dbReference type="SAM" id="MobiDB-lite"/>
    </source>
</evidence>
<dbReference type="GO" id="GO:0006325">
    <property type="term" value="P:chromatin organization"/>
    <property type="evidence" value="ECO:0007669"/>
    <property type="project" value="TreeGrafter"/>
</dbReference>
<evidence type="ECO:0000256" key="2">
    <source>
        <dbReference type="ARBA" id="ARBA00022723"/>
    </source>
</evidence>